<keyword evidence="3" id="KW-0813">Transport</keyword>
<gene>
    <name evidence="12" type="ORF">PHLCEN_2v2458</name>
</gene>
<dbReference type="InterPro" id="IPR027417">
    <property type="entry name" value="P-loop_NTPase"/>
</dbReference>
<dbReference type="InterPro" id="IPR003593">
    <property type="entry name" value="AAA+_ATPase"/>
</dbReference>
<dbReference type="STRING" id="98765.A0A2R6RLX3"/>
<evidence type="ECO:0000256" key="10">
    <source>
        <dbReference type="SAM" id="Phobius"/>
    </source>
</evidence>
<feature type="domain" description="ABC transporter" evidence="11">
    <location>
        <begin position="1244"/>
        <end position="1476"/>
    </location>
</feature>
<dbReference type="SMART" id="SM00382">
    <property type="entry name" value="AAA"/>
    <property type="match status" value="2"/>
</dbReference>
<dbReference type="Pfam" id="PF00005">
    <property type="entry name" value="ABC_tran"/>
    <property type="match status" value="2"/>
</dbReference>
<dbReference type="Proteomes" id="UP000186601">
    <property type="component" value="Unassembled WGS sequence"/>
</dbReference>
<feature type="transmembrane region" description="Helical" evidence="10">
    <location>
        <begin position="25"/>
        <end position="49"/>
    </location>
</feature>
<dbReference type="InterPro" id="IPR017871">
    <property type="entry name" value="ABC_transporter-like_CS"/>
</dbReference>
<evidence type="ECO:0000313" key="13">
    <source>
        <dbReference type="Proteomes" id="UP000186601"/>
    </source>
</evidence>
<dbReference type="EMBL" id="MLYV02000224">
    <property type="protein sequence ID" value="PSS31012.1"/>
    <property type="molecule type" value="Genomic_DNA"/>
</dbReference>
<dbReference type="GO" id="GO:0016887">
    <property type="term" value="F:ATP hydrolysis activity"/>
    <property type="evidence" value="ECO:0007669"/>
    <property type="project" value="InterPro"/>
</dbReference>
<evidence type="ECO:0000256" key="6">
    <source>
        <dbReference type="ARBA" id="ARBA00022741"/>
    </source>
</evidence>
<keyword evidence="4 10" id="KW-0812">Transmembrane</keyword>
<sequence length="1583" mass="172853">MPGLFWRQFGVLCWKNWIVLSRHPWLNILRCFLLPIGYGVFLAVAQIFLNKPNNYGIGNPVPVFNLINQFDGSLSLIWADSTNNSAFPSPHDIISHITSGFSPNQLRAVRQVDSVDDIPSACPPNFNLFSQCFAAISFDSFPTSVSDDVRPINYTIHADGGLFHIDVVRHKSDYEERLLPLQWAIDSAIIDITTGFKAATPLEWPFTQESNQEQDLDIRLSYIRGLRSLLVIALFICYVGIAYQLPGAYMGERANLVTSHLKAMGLMDSARILSWHISLSLAYLPAWLIVSLVWHFRIFTGTNAGLVFVIHLLLGLTLASWSFFIAAPFGKSPQMAAVASTILAIVFAILAQAWGSPSNGAAFIYSVIFPPGFYIFAIRAIAGFEVHQIPTTVLKPDPDNSLRILPLIIAAVIDIFLWPWLAVLLERRLYDARNPRTRSWAFWRKKAAQTDGSPIPADVAISVRGLGKDFKTSLFGGKKSVVTAIGDLSLDVPKFGIYVLLGSNGAGKSTAMSILGGLLGRTRGTVKFEGNVERPPRGTIGIVPQKNVLFPELTCYQTLRVWRAIKRPSHITEEDDIEQLLKDCDLGSKIHYNADALSGGQKRKLQLAIGLIGGSKIVLVDEFLDEADLLADTIAVLAAPGKLVAHGSPVYLKSTLGEGYTVDVTFNPTSEDEKTTESHSIELLERIRTLAPATYLSSSSPSHSSYHMKCKDAHTVHAVLQLVEDEKEAYNVSSYSILGTSIEDIFLGLMHTDIESEEIDKVDEFPPSSTPSLPPLTVAPLELTHGRRRSPLSQAFTIFHKRALIARRSWLTPALAILVAVAGTCVPLFFLSNRATTCTTKFQTQFPMPLYLPTSAALFPQEFGPSGEVLVSPPGILTTLGPSTAALQVQEVASNSSFVNEIQQTFRNQSVGGVSVDLQSGSTLVAWEATPPGTTGLILLNLASNIVYNHALNTTNKPSPRLITASYENLPGVSGEVLNALKWLAFYGAAMAVFPAFFSLYVSKERRSSVQAMQLSNGLADPVGLWLGHLLFDSVFAVIAATLMIIVFAVASNQFHGLGLFWLVLVLYGMVGALFSYCISLVVSSPLAAFAASAGYQVIMFVLYIADYLLILTYAKSASADSEMNITHYTLSVLSPVASALRSAFVSVNLFSLLCDNGEVATASELGMVSKFGGPILYLILYGLVLFGVLVWVDSGSIFPRRKTWARTVRQRVGRQDNAVTSPAPIREDVFAEATAVAASEDALRVLGVVKSYGARTNRVVDNVSFGVGKDTVFALLGPNGAGKTTTFNVIRGDVIPDEGDVLINGTSIVHHPRAARLSLGVCPQFTAIDSQLTVREHLLIYGRLKGLYRGEEVRQNIESLMHATSLYPYADRLASKLSGGNQRKLSLAIALIGNPSCILIDEFSTGIDAKMKRDMWKTLRNVAVGKAIIITTHSMEEASALATKVGILAKGMLGMCLMSFLEIQLTFPIAVGTTEQLAARYATYEVHFACRTREDVLRAQELMSQIPGARMADDVATRFEVPVGSEITLPDLFSTLSSSASFTEYAVERATLESVFLKVIRENNVLEEDRQASSRRRRFRLC</sequence>
<feature type="transmembrane region" description="Helical" evidence="10">
    <location>
        <begin position="404"/>
        <end position="425"/>
    </location>
</feature>
<evidence type="ECO:0000256" key="1">
    <source>
        <dbReference type="ARBA" id="ARBA00004141"/>
    </source>
</evidence>
<evidence type="ECO:0000256" key="3">
    <source>
        <dbReference type="ARBA" id="ARBA00022448"/>
    </source>
</evidence>
<dbReference type="InterPro" id="IPR026082">
    <property type="entry name" value="ABCA"/>
</dbReference>
<feature type="transmembrane region" description="Helical" evidence="10">
    <location>
        <begin position="272"/>
        <end position="294"/>
    </location>
</feature>
<keyword evidence="5" id="KW-0677">Repeat</keyword>
<proteinExistence type="inferred from homology"/>
<evidence type="ECO:0000256" key="8">
    <source>
        <dbReference type="ARBA" id="ARBA00022989"/>
    </source>
</evidence>
<comment type="caution">
    <text evidence="12">The sequence shown here is derived from an EMBL/GenBank/DDBJ whole genome shotgun (WGS) entry which is preliminary data.</text>
</comment>
<evidence type="ECO:0000256" key="5">
    <source>
        <dbReference type="ARBA" id="ARBA00022737"/>
    </source>
</evidence>
<evidence type="ECO:0000256" key="9">
    <source>
        <dbReference type="ARBA" id="ARBA00023136"/>
    </source>
</evidence>
<evidence type="ECO:0000256" key="2">
    <source>
        <dbReference type="ARBA" id="ARBA00008869"/>
    </source>
</evidence>
<feature type="transmembrane region" description="Helical" evidence="10">
    <location>
        <begin position="983"/>
        <end position="1002"/>
    </location>
</feature>
<dbReference type="GO" id="GO:0016020">
    <property type="term" value="C:membrane"/>
    <property type="evidence" value="ECO:0007669"/>
    <property type="project" value="UniProtKB-SubCell"/>
</dbReference>
<feature type="transmembrane region" description="Helical" evidence="10">
    <location>
        <begin position="335"/>
        <end position="355"/>
    </location>
</feature>
<dbReference type="InterPro" id="IPR003439">
    <property type="entry name" value="ABC_transporter-like_ATP-bd"/>
</dbReference>
<dbReference type="Gene3D" id="3.40.50.300">
    <property type="entry name" value="P-loop containing nucleotide triphosphate hydrolases"/>
    <property type="match status" value="2"/>
</dbReference>
<dbReference type="GO" id="GO:0005319">
    <property type="term" value="F:lipid transporter activity"/>
    <property type="evidence" value="ECO:0007669"/>
    <property type="project" value="TreeGrafter"/>
</dbReference>
<dbReference type="SUPFAM" id="SSF52540">
    <property type="entry name" value="P-loop containing nucleoside triphosphate hydrolases"/>
    <property type="match status" value="2"/>
</dbReference>
<dbReference type="GO" id="GO:0005524">
    <property type="term" value="F:ATP binding"/>
    <property type="evidence" value="ECO:0007669"/>
    <property type="project" value="UniProtKB-KW"/>
</dbReference>
<comment type="subcellular location">
    <subcellularLocation>
        <location evidence="1">Membrane</location>
        <topology evidence="1">Multi-pass membrane protein</topology>
    </subcellularLocation>
</comment>
<feature type="transmembrane region" description="Helical" evidence="10">
    <location>
        <begin position="306"/>
        <end position="329"/>
    </location>
</feature>
<protein>
    <recommendedName>
        <fullName evidence="11">ABC transporter domain-containing protein</fullName>
    </recommendedName>
</protein>
<keyword evidence="7" id="KW-0067">ATP-binding</keyword>
<reference evidence="12 13" key="1">
    <citation type="submission" date="2018-02" db="EMBL/GenBank/DDBJ databases">
        <title>Genome sequence of the basidiomycete white-rot fungus Phlebia centrifuga.</title>
        <authorList>
            <person name="Granchi Z."/>
            <person name="Peng M."/>
            <person name="de Vries R.P."/>
            <person name="Hilden K."/>
            <person name="Makela M.R."/>
            <person name="Grigoriev I."/>
            <person name="Riley R."/>
        </authorList>
    </citation>
    <scope>NUCLEOTIDE SEQUENCE [LARGE SCALE GENOMIC DNA]</scope>
    <source>
        <strain evidence="12 13">FBCC195</strain>
    </source>
</reference>
<dbReference type="PROSITE" id="PS00211">
    <property type="entry name" value="ABC_TRANSPORTER_1"/>
    <property type="match status" value="2"/>
</dbReference>
<feature type="transmembrane region" description="Helical" evidence="10">
    <location>
        <begin position="1023"/>
        <end position="1048"/>
    </location>
</feature>
<feature type="transmembrane region" description="Helical" evidence="10">
    <location>
        <begin position="1095"/>
        <end position="1115"/>
    </location>
</feature>
<dbReference type="PROSITE" id="PS50893">
    <property type="entry name" value="ABC_TRANSPORTER_2"/>
    <property type="match status" value="2"/>
</dbReference>
<keyword evidence="13" id="KW-1185">Reference proteome</keyword>
<feature type="transmembrane region" description="Helical" evidence="10">
    <location>
        <begin position="226"/>
        <end position="245"/>
    </location>
</feature>
<feature type="domain" description="ABC transporter" evidence="11">
    <location>
        <begin position="461"/>
        <end position="717"/>
    </location>
</feature>
<dbReference type="InterPro" id="IPR013525">
    <property type="entry name" value="ABC2_TM"/>
</dbReference>
<keyword evidence="8 10" id="KW-1133">Transmembrane helix</keyword>
<dbReference type="PANTHER" id="PTHR19229:SF36">
    <property type="entry name" value="ATP-BINDING CASSETTE SUB-FAMILY A MEMBER 2"/>
    <property type="match status" value="1"/>
</dbReference>
<accession>A0A2R6RLX3</accession>
<dbReference type="Pfam" id="PF12698">
    <property type="entry name" value="ABC2_membrane_3"/>
    <property type="match status" value="1"/>
</dbReference>
<name>A0A2R6RLX3_9APHY</name>
<feature type="transmembrane region" description="Helical" evidence="10">
    <location>
        <begin position="1176"/>
        <end position="1193"/>
    </location>
</feature>
<evidence type="ECO:0000256" key="4">
    <source>
        <dbReference type="ARBA" id="ARBA00022692"/>
    </source>
</evidence>
<keyword evidence="9 10" id="KW-0472">Membrane</keyword>
<dbReference type="CDD" id="cd03263">
    <property type="entry name" value="ABC_subfamily_A"/>
    <property type="match status" value="1"/>
</dbReference>
<comment type="similarity">
    <text evidence="2">Belongs to the ABC transporter superfamily. ABCA family.</text>
</comment>
<organism evidence="12 13">
    <name type="scientific">Hermanssonia centrifuga</name>
    <dbReference type="NCBI Taxonomy" id="98765"/>
    <lineage>
        <taxon>Eukaryota</taxon>
        <taxon>Fungi</taxon>
        <taxon>Dikarya</taxon>
        <taxon>Basidiomycota</taxon>
        <taxon>Agaricomycotina</taxon>
        <taxon>Agaricomycetes</taxon>
        <taxon>Polyporales</taxon>
        <taxon>Meruliaceae</taxon>
        <taxon>Hermanssonia</taxon>
    </lineage>
</organism>
<keyword evidence="6" id="KW-0547">Nucleotide-binding</keyword>
<dbReference type="GO" id="GO:0140359">
    <property type="term" value="F:ABC-type transporter activity"/>
    <property type="evidence" value="ECO:0007669"/>
    <property type="project" value="InterPro"/>
</dbReference>
<evidence type="ECO:0000256" key="7">
    <source>
        <dbReference type="ARBA" id="ARBA00022840"/>
    </source>
</evidence>
<evidence type="ECO:0000313" key="12">
    <source>
        <dbReference type="EMBL" id="PSS31012.1"/>
    </source>
</evidence>
<evidence type="ECO:0000259" key="11">
    <source>
        <dbReference type="PROSITE" id="PS50893"/>
    </source>
</evidence>
<feature type="transmembrane region" description="Helical" evidence="10">
    <location>
        <begin position="810"/>
        <end position="831"/>
    </location>
</feature>
<dbReference type="OrthoDB" id="8061355at2759"/>
<feature type="transmembrane region" description="Helical" evidence="10">
    <location>
        <begin position="1060"/>
        <end position="1083"/>
    </location>
</feature>
<feature type="transmembrane region" description="Helical" evidence="10">
    <location>
        <begin position="362"/>
        <end position="384"/>
    </location>
</feature>
<dbReference type="PANTHER" id="PTHR19229">
    <property type="entry name" value="ATP-BINDING CASSETTE TRANSPORTER SUBFAMILY A ABCA"/>
    <property type="match status" value="1"/>
</dbReference>